<feature type="region of interest" description="Disordered" evidence="2">
    <location>
        <begin position="338"/>
        <end position="364"/>
    </location>
</feature>
<dbReference type="AlphaFoldDB" id="A0A267FJD5"/>
<keyword evidence="4" id="KW-1185">Reference proteome</keyword>
<dbReference type="PANTHER" id="PTHR21468">
    <property type="entry name" value="HSD9"/>
    <property type="match status" value="1"/>
</dbReference>
<sequence>MPKGKKGGGKKGKKGGKKSKKAKEPGMTPAEAIWDYKIKLQERELEEIAFQVKGQLEMKERNQERNKRLAEEREAYMNMLLKRLQEQEKKDSQHFTDRPEVVAAMQENWRLEQQEREEIRSLRQEIEQTIADTAATRSEIETWREFRDRGQLEQQTSIRLLRQEVRDIDETFKSMCEYLDRKTRQDRDRIQTTTDTALEEQKSRATDTAVQQLDKNTKQELVDNSWLKEEAETHRAEMERVLAQVEDLERRNLRIMADLFECRVQDLRFSRDFFLTQFRDGDSLAEPGLLELDLDQVLASKGAIGGAGDSEDGASRQPRSASEKALEDRFLALTTRLQSASERGSGVGDRDDDAADSDAEDDIEAGDEELRQLLRELGDDGRSLGELMNVGPLEVKLLSVAGSAVRLHTPYVPTAEELEAKQWNPDVWPVNRRMLHSYRAGGGGDTG</sequence>
<dbReference type="Proteomes" id="UP000215902">
    <property type="component" value="Unassembled WGS sequence"/>
</dbReference>
<evidence type="ECO:0000256" key="1">
    <source>
        <dbReference type="SAM" id="Coils"/>
    </source>
</evidence>
<feature type="compositionally biased region" description="Basic residues" evidence="2">
    <location>
        <begin position="1"/>
        <end position="21"/>
    </location>
</feature>
<dbReference type="OrthoDB" id="10005859at2759"/>
<dbReference type="InterPro" id="IPR026702">
    <property type="entry name" value="CCDC83"/>
</dbReference>
<organism evidence="3 4">
    <name type="scientific">Macrostomum lignano</name>
    <dbReference type="NCBI Taxonomy" id="282301"/>
    <lineage>
        <taxon>Eukaryota</taxon>
        <taxon>Metazoa</taxon>
        <taxon>Spiralia</taxon>
        <taxon>Lophotrochozoa</taxon>
        <taxon>Platyhelminthes</taxon>
        <taxon>Rhabditophora</taxon>
        <taxon>Macrostomorpha</taxon>
        <taxon>Macrostomida</taxon>
        <taxon>Macrostomidae</taxon>
        <taxon>Macrostomum</taxon>
    </lineage>
</organism>
<dbReference type="PANTHER" id="PTHR21468:SF1">
    <property type="entry name" value="COILED-COIL DOMAIN-CONTAINING PROTEIN 83"/>
    <property type="match status" value="1"/>
</dbReference>
<feature type="coiled-coil region" evidence="1">
    <location>
        <begin position="228"/>
        <end position="258"/>
    </location>
</feature>
<feature type="compositionally biased region" description="Acidic residues" evidence="2">
    <location>
        <begin position="350"/>
        <end position="364"/>
    </location>
</feature>
<evidence type="ECO:0000313" key="3">
    <source>
        <dbReference type="EMBL" id="PAA73324.1"/>
    </source>
</evidence>
<dbReference type="EMBL" id="NIVC01001019">
    <property type="protein sequence ID" value="PAA73324.1"/>
    <property type="molecule type" value="Genomic_DNA"/>
</dbReference>
<evidence type="ECO:0000256" key="2">
    <source>
        <dbReference type="SAM" id="MobiDB-lite"/>
    </source>
</evidence>
<protein>
    <submittedName>
        <fullName evidence="3">Uncharacterized protein</fullName>
    </submittedName>
</protein>
<proteinExistence type="predicted"/>
<keyword evidence="1" id="KW-0175">Coiled coil</keyword>
<name>A0A267FJD5_9PLAT</name>
<reference evidence="3 4" key="1">
    <citation type="submission" date="2017-06" db="EMBL/GenBank/DDBJ databases">
        <title>A platform for efficient transgenesis in Macrostomum lignano, a flatworm model organism for stem cell research.</title>
        <authorList>
            <person name="Berezikov E."/>
        </authorList>
    </citation>
    <scope>NUCLEOTIDE SEQUENCE [LARGE SCALE GENOMIC DNA]</scope>
    <source>
        <strain evidence="3">DV1</strain>
        <tissue evidence="3">Whole organism</tissue>
    </source>
</reference>
<comment type="caution">
    <text evidence="3">The sequence shown here is derived from an EMBL/GenBank/DDBJ whole genome shotgun (WGS) entry which is preliminary data.</text>
</comment>
<dbReference type="STRING" id="282301.A0A267FJD5"/>
<gene>
    <name evidence="3" type="ORF">BOX15_Mlig027923g1</name>
</gene>
<feature type="region of interest" description="Disordered" evidence="2">
    <location>
        <begin position="1"/>
        <end position="31"/>
    </location>
</feature>
<accession>A0A267FJD5</accession>
<evidence type="ECO:0000313" key="4">
    <source>
        <dbReference type="Proteomes" id="UP000215902"/>
    </source>
</evidence>